<feature type="transmembrane region" description="Helical" evidence="4">
    <location>
        <begin position="12"/>
        <end position="38"/>
    </location>
</feature>
<dbReference type="EMBL" id="VOBQ01000002">
    <property type="protein sequence ID" value="TWO72914.1"/>
    <property type="molecule type" value="Genomic_DNA"/>
</dbReference>
<feature type="transmembrane region" description="Helical" evidence="4">
    <location>
        <begin position="97"/>
        <end position="118"/>
    </location>
</feature>
<feature type="transmembrane region" description="Helical" evidence="4">
    <location>
        <begin position="241"/>
        <end position="260"/>
    </location>
</feature>
<dbReference type="Pfam" id="PF07690">
    <property type="entry name" value="MFS_1"/>
    <property type="match status" value="1"/>
</dbReference>
<evidence type="ECO:0000313" key="5">
    <source>
        <dbReference type="EMBL" id="TWO72914.1"/>
    </source>
</evidence>
<proteinExistence type="predicted"/>
<feature type="transmembrane region" description="Helical" evidence="4">
    <location>
        <begin position="293"/>
        <end position="316"/>
    </location>
</feature>
<evidence type="ECO:0000256" key="3">
    <source>
        <dbReference type="ARBA" id="ARBA00023136"/>
    </source>
</evidence>
<organism evidence="5 6">
    <name type="scientific">Caenimonas sedimenti</name>
    <dbReference type="NCBI Taxonomy" id="2596921"/>
    <lineage>
        <taxon>Bacteria</taxon>
        <taxon>Pseudomonadati</taxon>
        <taxon>Pseudomonadota</taxon>
        <taxon>Betaproteobacteria</taxon>
        <taxon>Burkholderiales</taxon>
        <taxon>Comamonadaceae</taxon>
        <taxon>Caenimonas</taxon>
    </lineage>
</organism>
<protein>
    <submittedName>
        <fullName evidence="5">MFS transporter</fullName>
    </submittedName>
</protein>
<feature type="transmembrane region" description="Helical" evidence="4">
    <location>
        <begin position="130"/>
        <end position="148"/>
    </location>
</feature>
<dbReference type="AlphaFoldDB" id="A0A562ZXP5"/>
<evidence type="ECO:0000313" key="6">
    <source>
        <dbReference type="Proteomes" id="UP000318199"/>
    </source>
</evidence>
<keyword evidence="1 4" id="KW-0812">Transmembrane</keyword>
<feature type="transmembrane region" description="Helical" evidence="4">
    <location>
        <begin position="323"/>
        <end position="342"/>
    </location>
</feature>
<dbReference type="RefSeq" id="WP_145890209.1">
    <property type="nucleotide sequence ID" value="NZ_VOBQ01000002.1"/>
</dbReference>
<dbReference type="Gene3D" id="1.20.1250.20">
    <property type="entry name" value="MFS general substrate transporter like domains"/>
    <property type="match status" value="1"/>
</dbReference>
<accession>A0A562ZXP5</accession>
<dbReference type="OrthoDB" id="8229750at2"/>
<dbReference type="GO" id="GO:0022857">
    <property type="term" value="F:transmembrane transporter activity"/>
    <property type="evidence" value="ECO:0007669"/>
    <property type="project" value="InterPro"/>
</dbReference>
<dbReference type="InterPro" id="IPR011701">
    <property type="entry name" value="MFS"/>
</dbReference>
<dbReference type="Proteomes" id="UP000318199">
    <property type="component" value="Unassembled WGS sequence"/>
</dbReference>
<dbReference type="InterPro" id="IPR036259">
    <property type="entry name" value="MFS_trans_sf"/>
</dbReference>
<keyword evidence="2 4" id="KW-1133">Transmembrane helix</keyword>
<feature type="transmembrane region" description="Helical" evidence="4">
    <location>
        <begin position="44"/>
        <end position="62"/>
    </location>
</feature>
<feature type="transmembrane region" description="Helical" evidence="4">
    <location>
        <begin position="74"/>
        <end position="91"/>
    </location>
</feature>
<feature type="transmembrane region" description="Helical" evidence="4">
    <location>
        <begin position="354"/>
        <end position="376"/>
    </location>
</feature>
<feature type="transmembrane region" description="Helical" evidence="4">
    <location>
        <begin position="160"/>
        <end position="181"/>
    </location>
</feature>
<evidence type="ECO:0000256" key="1">
    <source>
        <dbReference type="ARBA" id="ARBA00022692"/>
    </source>
</evidence>
<gene>
    <name evidence="5" type="ORF">FN976_01330</name>
</gene>
<sequence length="394" mass="40288">MIRTDSKRGRIALMVAHCAGMVDLVALPVWVGVLMAHYRFDPQQAGGLVTLFLAGAVLASLWLAPRFHRLRGRLVAPLAFAASGACFIAAASTADFALLALVHLAGGVAAGTALSVTHGTIGRDANPHKLFALVGIALGVFAVVFMAFVPRVVQSAGGPVLFQVFGGLMVLAAVITAFLFPDMARPSAGEAAVAVRADPLPRAVWLGIVGVGCMALVQAMVFSFLERMGNARGFGVQPLNALLIAIGLVNLFPAAIAGLLQKRLDAAKVVLGGALVQALLAIVMTWSSGFEPYAGSASVFVAVMIFSHTFAFGLLARLDPTGRAVAATPAMLMVGAAIGPVLGGTLVKAYGYPALGTAALIVDLVAAVLFACVLALRSRTGPSGAAVPRTSSPS</sequence>
<reference evidence="5 6" key="1">
    <citation type="submission" date="2019-07" db="EMBL/GenBank/DDBJ databases">
        <title>Caenimonas sedimenti sp. nov., isolated from activated sludge.</title>
        <authorList>
            <person name="Xu J."/>
        </authorList>
    </citation>
    <scope>NUCLEOTIDE SEQUENCE [LARGE SCALE GENOMIC DNA]</scope>
    <source>
        <strain evidence="5 6">HX-9-20</strain>
    </source>
</reference>
<evidence type="ECO:0000256" key="4">
    <source>
        <dbReference type="SAM" id="Phobius"/>
    </source>
</evidence>
<feature type="transmembrane region" description="Helical" evidence="4">
    <location>
        <begin position="269"/>
        <end position="287"/>
    </location>
</feature>
<feature type="transmembrane region" description="Helical" evidence="4">
    <location>
        <begin position="202"/>
        <end position="221"/>
    </location>
</feature>
<keyword evidence="6" id="KW-1185">Reference proteome</keyword>
<name>A0A562ZXP5_9BURK</name>
<comment type="caution">
    <text evidence="5">The sequence shown here is derived from an EMBL/GenBank/DDBJ whole genome shotgun (WGS) entry which is preliminary data.</text>
</comment>
<keyword evidence="3 4" id="KW-0472">Membrane</keyword>
<dbReference type="SUPFAM" id="SSF103473">
    <property type="entry name" value="MFS general substrate transporter"/>
    <property type="match status" value="1"/>
</dbReference>
<evidence type="ECO:0000256" key="2">
    <source>
        <dbReference type="ARBA" id="ARBA00022989"/>
    </source>
</evidence>